<feature type="coiled-coil region" evidence="1">
    <location>
        <begin position="24"/>
        <end position="58"/>
    </location>
</feature>
<dbReference type="EMBL" id="LR798328">
    <property type="protein sequence ID" value="CAB5224113.1"/>
    <property type="molecule type" value="Genomic_DNA"/>
</dbReference>
<name>A0A6J7X9R4_9CAUD</name>
<evidence type="ECO:0000313" key="2">
    <source>
        <dbReference type="EMBL" id="CAB4154523.1"/>
    </source>
</evidence>
<sequence length="184" mass="20665">MSLTNLFEDDAGALKVSDDQVSGIAGLARRAKLLEKEIGEMEETLKERSEQYRKLTEQTIPEAMAETGMKKFVMDDGSSIDIKPYYGASIPKARQAEAYQWLRDHQSDDIIKNTISVRFGRGEDELSARLLNLLGEQGYPAEQAQKIEPQTLKAWVKERVEKGQPVDTELFGVFIGQKAIIKSN</sequence>
<accession>A0A6J7X9R4</accession>
<organism evidence="3">
    <name type="scientific">uncultured Caudovirales phage</name>
    <dbReference type="NCBI Taxonomy" id="2100421"/>
    <lineage>
        <taxon>Viruses</taxon>
        <taxon>Duplodnaviria</taxon>
        <taxon>Heunggongvirae</taxon>
        <taxon>Uroviricota</taxon>
        <taxon>Caudoviricetes</taxon>
        <taxon>Peduoviridae</taxon>
        <taxon>Maltschvirus</taxon>
        <taxon>Maltschvirus maltsch</taxon>
    </lineage>
</organism>
<gene>
    <name evidence="2" type="ORF">UFOVP652_11</name>
    <name evidence="3" type="ORF">UFOVP734_28</name>
</gene>
<evidence type="ECO:0000256" key="1">
    <source>
        <dbReference type="SAM" id="Coils"/>
    </source>
</evidence>
<reference evidence="3" key="1">
    <citation type="submission" date="2020-05" db="EMBL/GenBank/DDBJ databases">
        <authorList>
            <person name="Chiriac C."/>
            <person name="Salcher M."/>
            <person name="Ghai R."/>
            <person name="Kavagutti S V."/>
        </authorList>
    </citation>
    <scope>NUCLEOTIDE SEQUENCE</scope>
</reference>
<dbReference type="EMBL" id="LR796617">
    <property type="protein sequence ID" value="CAB4154523.1"/>
    <property type="molecule type" value="Genomic_DNA"/>
</dbReference>
<proteinExistence type="predicted"/>
<keyword evidence="1" id="KW-0175">Coiled coil</keyword>
<dbReference type="Pfam" id="PF23984">
    <property type="entry name" value="DUF7307"/>
    <property type="match status" value="1"/>
</dbReference>
<evidence type="ECO:0000313" key="3">
    <source>
        <dbReference type="EMBL" id="CAB5224113.1"/>
    </source>
</evidence>
<protein>
    <submittedName>
        <fullName evidence="3">Uncharacterized protein</fullName>
    </submittedName>
</protein>
<dbReference type="InterPro" id="IPR055731">
    <property type="entry name" value="Pam3_gp33-like"/>
</dbReference>